<evidence type="ECO:0000256" key="5">
    <source>
        <dbReference type="ARBA" id="ARBA00022692"/>
    </source>
</evidence>
<dbReference type="Pfam" id="PF01697">
    <property type="entry name" value="Glyco_transf_92"/>
    <property type="match status" value="1"/>
</dbReference>
<reference evidence="10" key="2">
    <citation type="submission" date="2021-04" db="EMBL/GenBank/DDBJ databases">
        <authorList>
            <person name="Podell S."/>
        </authorList>
    </citation>
    <scope>NUCLEOTIDE SEQUENCE</scope>
    <source>
        <strain evidence="10">Hildebrandi</strain>
    </source>
</reference>
<comment type="subcellular location">
    <subcellularLocation>
        <location evidence="1">Membrane</location>
        <topology evidence="1">Single-pass membrane protein</topology>
    </subcellularLocation>
</comment>
<evidence type="ECO:0000256" key="4">
    <source>
        <dbReference type="ARBA" id="ARBA00022679"/>
    </source>
</evidence>
<feature type="compositionally biased region" description="Low complexity" evidence="8">
    <location>
        <begin position="20"/>
        <end position="35"/>
    </location>
</feature>
<feature type="transmembrane region" description="Helical" evidence="9">
    <location>
        <begin position="43"/>
        <end position="63"/>
    </location>
</feature>
<dbReference type="PANTHER" id="PTHR21461">
    <property type="entry name" value="GLYCOSYLTRANSFERASE FAMILY 92 PROTEIN"/>
    <property type="match status" value="1"/>
</dbReference>
<dbReference type="PANTHER" id="PTHR21461:SF69">
    <property type="entry name" value="GLYCOSYLTRANSFERASE FAMILY 92 PROTEIN"/>
    <property type="match status" value="1"/>
</dbReference>
<dbReference type="GO" id="GO:0016020">
    <property type="term" value="C:membrane"/>
    <property type="evidence" value="ECO:0007669"/>
    <property type="project" value="UniProtKB-SubCell"/>
</dbReference>
<dbReference type="AlphaFoldDB" id="A0A9K3Q8Z5"/>
<keyword evidence="7 9" id="KW-0472">Membrane</keyword>
<evidence type="ECO:0000256" key="6">
    <source>
        <dbReference type="ARBA" id="ARBA00022989"/>
    </source>
</evidence>
<keyword evidence="4" id="KW-0808">Transferase</keyword>
<dbReference type="EMBL" id="JAGRRH010000001">
    <property type="protein sequence ID" value="KAG7374590.1"/>
    <property type="molecule type" value="Genomic_DNA"/>
</dbReference>
<comment type="similarity">
    <text evidence="2">Belongs to the glycosyltransferase 92 family.</text>
</comment>
<evidence type="ECO:0000256" key="9">
    <source>
        <dbReference type="SAM" id="Phobius"/>
    </source>
</evidence>
<organism evidence="10 11">
    <name type="scientific">Nitzschia inconspicua</name>
    <dbReference type="NCBI Taxonomy" id="303405"/>
    <lineage>
        <taxon>Eukaryota</taxon>
        <taxon>Sar</taxon>
        <taxon>Stramenopiles</taxon>
        <taxon>Ochrophyta</taxon>
        <taxon>Bacillariophyta</taxon>
        <taxon>Bacillariophyceae</taxon>
        <taxon>Bacillariophycidae</taxon>
        <taxon>Bacillariales</taxon>
        <taxon>Bacillariaceae</taxon>
        <taxon>Nitzschia</taxon>
    </lineage>
</organism>
<comment type="caution">
    <text evidence="10">The sequence shown here is derived from an EMBL/GenBank/DDBJ whole genome shotgun (WGS) entry which is preliminary data.</text>
</comment>
<evidence type="ECO:0000256" key="2">
    <source>
        <dbReference type="ARBA" id="ARBA00007647"/>
    </source>
</evidence>
<keyword evidence="11" id="KW-1185">Reference proteome</keyword>
<feature type="compositionally biased region" description="Polar residues" evidence="8">
    <location>
        <begin position="1"/>
        <end position="12"/>
    </location>
</feature>
<keyword evidence="5 9" id="KW-0812">Transmembrane</keyword>
<evidence type="ECO:0000256" key="1">
    <source>
        <dbReference type="ARBA" id="ARBA00004167"/>
    </source>
</evidence>
<protein>
    <submittedName>
        <fullName evidence="10">Glycosyltransferase family 92 protein</fullName>
    </submittedName>
</protein>
<proteinExistence type="inferred from homology"/>
<keyword evidence="3" id="KW-0328">Glycosyltransferase</keyword>
<dbReference type="OrthoDB" id="2526284at2759"/>
<dbReference type="Proteomes" id="UP000693970">
    <property type="component" value="Unassembled WGS sequence"/>
</dbReference>
<feature type="compositionally biased region" description="Low complexity" evidence="8">
    <location>
        <begin position="85"/>
        <end position="98"/>
    </location>
</feature>
<evidence type="ECO:0000313" key="10">
    <source>
        <dbReference type="EMBL" id="KAG7374590.1"/>
    </source>
</evidence>
<sequence>MVSLSQRPSRSQPMRKITTKNNGSRLNSNTNNKNKGSVSISMLVAYVMGVLILVYVSVMVLLAKYTTDTKSNNSNGVMNDDDGSHNNNNNNNISNGLRSNRKEILRNDPNRKPPRVYSRDEWGDRNIPYSPEPEFGHGVKPEVIRDVDVGNAAAVGNDIQDETPPKRVMTAYLEHVDQELWKTKPLPIRTTTKEELSPVIFKEVNSCSRLMEQIPADNFPDDDPYLPWLHDVFPTHDGKFIQFVAQNKRRCRTGTTEKEKKIAAHMAPQVALFQHVAVKRIKDDNSNEEPRYQLTGHEDADEDGMATRFICRFSDGEETLSIFNFSYEWASYRKKMRQMFHKDGRDNKQIHTSQLLFQCPVPESLVETIRTGASVINDYATLFVDIVPIRTPPRYGPPNEFLPPYYKEFSTGTFDALVEYGDNHILPRVEDSGRWENIPICKPTLLTYGKQQEDSKAVALASSEVKEPIKQHRLVSCLWASTGYATRGNRFAINDGQRRLLEWITYNKLIGVEHFYLYDNSAAFSTDSSLQPIADLFPDDVTLIKWPAKVCNNNKNNVDSVGERSSQYAAEASCRLRFGPHTDWIAQFDIDEYLVPMGNLTRIHPLLDKLDEEGKKIVSFGSWRAWPRRRFIEDPNLTRMHGARNCGRDQDCFQLRIPMNQTMLQAYNCDRQKPGQKTEQMPAEKQIYRPDYVKHHFIHYSTVTGLSVLNKDDMQKLGRPWNPRNPFPDPLSRFGDEVKEALMLHTKAVATQDTVFWESACSAASDGQATCRLGTPFPENMTGVNLETGDEGWKFNCYVNHKIDDYWVRMLEGKLKEHVPEIAQKLEAQKGHIVATK</sequence>
<dbReference type="GO" id="GO:0005737">
    <property type="term" value="C:cytoplasm"/>
    <property type="evidence" value="ECO:0007669"/>
    <property type="project" value="TreeGrafter"/>
</dbReference>
<reference evidence="10" key="1">
    <citation type="journal article" date="2021" name="Sci. Rep.">
        <title>Diploid genomic architecture of Nitzschia inconspicua, an elite biomass production diatom.</title>
        <authorList>
            <person name="Oliver A."/>
            <person name="Podell S."/>
            <person name="Pinowska A."/>
            <person name="Traller J.C."/>
            <person name="Smith S.R."/>
            <person name="McClure R."/>
            <person name="Beliaev A."/>
            <person name="Bohutskyi P."/>
            <person name="Hill E.A."/>
            <person name="Rabines A."/>
            <person name="Zheng H."/>
            <person name="Allen L.Z."/>
            <person name="Kuo A."/>
            <person name="Grigoriev I.V."/>
            <person name="Allen A.E."/>
            <person name="Hazlebeck D."/>
            <person name="Allen E.E."/>
        </authorList>
    </citation>
    <scope>NUCLEOTIDE SEQUENCE</scope>
    <source>
        <strain evidence="10">Hildebrandi</strain>
    </source>
</reference>
<evidence type="ECO:0000313" key="11">
    <source>
        <dbReference type="Proteomes" id="UP000693970"/>
    </source>
</evidence>
<dbReference type="InterPro" id="IPR008166">
    <property type="entry name" value="Glyco_transf_92"/>
</dbReference>
<evidence type="ECO:0000256" key="3">
    <source>
        <dbReference type="ARBA" id="ARBA00022676"/>
    </source>
</evidence>
<accession>A0A9K3Q8Z5</accession>
<feature type="region of interest" description="Disordered" evidence="8">
    <location>
        <begin position="69"/>
        <end position="124"/>
    </location>
</feature>
<evidence type="ECO:0000256" key="7">
    <source>
        <dbReference type="ARBA" id="ARBA00023136"/>
    </source>
</evidence>
<keyword evidence="6 9" id="KW-1133">Transmembrane helix</keyword>
<feature type="region of interest" description="Disordered" evidence="8">
    <location>
        <begin position="1"/>
        <end position="35"/>
    </location>
</feature>
<feature type="compositionally biased region" description="Basic and acidic residues" evidence="8">
    <location>
        <begin position="100"/>
        <end position="124"/>
    </location>
</feature>
<dbReference type="GO" id="GO:0016757">
    <property type="term" value="F:glycosyltransferase activity"/>
    <property type="evidence" value="ECO:0007669"/>
    <property type="project" value="UniProtKB-KW"/>
</dbReference>
<evidence type="ECO:0000256" key="8">
    <source>
        <dbReference type="SAM" id="MobiDB-lite"/>
    </source>
</evidence>
<gene>
    <name evidence="10" type="ORF">IV203_013685</name>
</gene>
<name>A0A9K3Q8Z5_9STRA</name>